<gene>
    <name evidence="1" type="ORF">HPB49_023049</name>
</gene>
<reference evidence="1" key="1">
    <citation type="submission" date="2020-05" db="EMBL/GenBank/DDBJ databases">
        <title>Large-scale comparative analyses of tick genomes elucidate their genetic diversity and vector capacities.</title>
        <authorList>
            <person name="Jia N."/>
            <person name="Wang J."/>
            <person name="Shi W."/>
            <person name="Du L."/>
            <person name="Sun Y."/>
            <person name="Zhan W."/>
            <person name="Jiang J."/>
            <person name="Wang Q."/>
            <person name="Zhang B."/>
            <person name="Ji P."/>
            <person name="Sakyi L.B."/>
            <person name="Cui X."/>
            <person name="Yuan T."/>
            <person name="Jiang B."/>
            <person name="Yang W."/>
            <person name="Lam T.T.-Y."/>
            <person name="Chang Q."/>
            <person name="Ding S."/>
            <person name="Wang X."/>
            <person name="Zhu J."/>
            <person name="Ruan X."/>
            <person name="Zhao L."/>
            <person name="Wei J."/>
            <person name="Que T."/>
            <person name="Du C."/>
            <person name="Cheng J."/>
            <person name="Dai P."/>
            <person name="Han X."/>
            <person name="Huang E."/>
            <person name="Gao Y."/>
            <person name="Liu J."/>
            <person name="Shao H."/>
            <person name="Ye R."/>
            <person name="Li L."/>
            <person name="Wei W."/>
            <person name="Wang X."/>
            <person name="Wang C."/>
            <person name="Yang T."/>
            <person name="Huo Q."/>
            <person name="Li W."/>
            <person name="Guo W."/>
            <person name="Chen H."/>
            <person name="Zhou L."/>
            <person name="Ni X."/>
            <person name="Tian J."/>
            <person name="Zhou Y."/>
            <person name="Sheng Y."/>
            <person name="Liu T."/>
            <person name="Pan Y."/>
            <person name="Xia L."/>
            <person name="Li J."/>
            <person name="Zhao F."/>
            <person name="Cao W."/>
        </authorList>
    </citation>
    <scope>NUCLEOTIDE SEQUENCE</scope>
    <source>
        <strain evidence="1">Dsil-2018</strain>
    </source>
</reference>
<evidence type="ECO:0000313" key="2">
    <source>
        <dbReference type="Proteomes" id="UP000821865"/>
    </source>
</evidence>
<dbReference type="Proteomes" id="UP000821865">
    <property type="component" value="Chromosome 3"/>
</dbReference>
<comment type="caution">
    <text evidence="1">The sequence shown here is derived from an EMBL/GenBank/DDBJ whole genome shotgun (WGS) entry which is preliminary data.</text>
</comment>
<keyword evidence="2" id="KW-1185">Reference proteome</keyword>
<proteinExistence type="predicted"/>
<sequence length="272" mass="29152">MTRAISGASSGIGEGTALHFASLGCWLSLVARNEAALQRVADACRARGAPPDKVLVAPGDVSVEESVATVVEKTVKHFARIDILVNNAGIPMRGGVDTACLDDFDRAWDTNLRGPLFMIRKTIPYLRQSRGNIVNVSSVASLAVVYNMAPYSVTKAALDQITRCAALENAPHGVRVNAVNPAIIQTNIGRKSYVTQEQHKQLLERVGRSAHPLGRVGTPEDVARCIAFLASDDAAFVTGITMPVDGGMLLTSSLSGSEQWEVLHGTLEWHKR</sequence>
<organism evidence="1 2">
    <name type="scientific">Dermacentor silvarum</name>
    <name type="common">Tick</name>
    <dbReference type="NCBI Taxonomy" id="543639"/>
    <lineage>
        <taxon>Eukaryota</taxon>
        <taxon>Metazoa</taxon>
        <taxon>Ecdysozoa</taxon>
        <taxon>Arthropoda</taxon>
        <taxon>Chelicerata</taxon>
        <taxon>Arachnida</taxon>
        <taxon>Acari</taxon>
        <taxon>Parasitiformes</taxon>
        <taxon>Ixodida</taxon>
        <taxon>Ixodoidea</taxon>
        <taxon>Ixodidae</taxon>
        <taxon>Rhipicephalinae</taxon>
        <taxon>Dermacentor</taxon>
    </lineage>
</organism>
<evidence type="ECO:0000313" key="1">
    <source>
        <dbReference type="EMBL" id="KAH7960761.1"/>
    </source>
</evidence>
<name>A0ACB8D8S2_DERSI</name>
<protein>
    <submittedName>
        <fullName evidence="1">Uncharacterized protein</fullName>
    </submittedName>
</protein>
<dbReference type="EMBL" id="CM023472">
    <property type="protein sequence ID" value="KAH7960761.1"/>
    <property type="molecule type" value="Genomic_DNA"/>
</dbReference>
<accession>A0ACB8D8S2</accession>